<evidence type="ECO:0000256" key="4">
    <source>
        <dbReference type="ARBA" id="ARBA00023134"/>
    </source>
</evidence>
<dbReference type="PROSITE" id="PS51417">
    <property type="entry name" value="ARF"/>
    <property type="match status" value="1"/>
</dbReference>
<dbReference type="PROSITE" id="PS51419">
    <property type="entry name" value="RAB"/>
    <property type="match status" value="1"/>
</dbReference>
<dbReference type="NCBIfam" id="TIGR00231">
    <property type="entry name" value="small_GTP"/>
    <property type="match status" value="1"/>
</dbReference>
<dbReference type="SMART" id="SM00174">
    <property type="entry name" value="RHO"/>
    <property type="match status" value="1"/>
</dbReference>
<organism evidence="8 9">
    <name type="scientific">Entamoeba histolytica (strain ATCC 30459 / HM-1:IMSS / ABRM)</name>
    <dbReference type="NCBI Taxonomy" id="294381"/>
    <lineage>
        <taxon>Eukaryota</taxon>
        <taxon>Amoebozoa</taxon>
        <taxon>Evosea</taxon>
        <taxon>Archamoebae</taxon>
        <taxon>Mastigamoebida</taxon>
        <taxon>Entamoebidae</taxon>
        <taxon>Entamoeba</taxon>
    </lineage>
</organism>
<dbReference type="RefSeq" id="XP_652882.1">
    <property type="nucleotide sequence ID" value="XM_647790.2"/>
</dbReference>
<reference evidence="8" key="2">
    <citation type="submission" date="2007-03" db="EMBL/GenBank/DDBJ databases">
        <authorList>
            <person name="Lorenzi H."/>
            <person name="Amedeo P."/>
            <person name="Inman J."/>
            <person name="Schobel S."/>
            <person name="Caler E."/>
        </authorList>
    </citation>
    <scope>GENOME REANNOTATION</scope>
    <source>
        <strain evidence="8">HM-1:IMSS</strain>
    </source>
</reference>
<proteinExistence type="inferred from homology"/>
<dbReference type="OrthoDB" id="9989112at2759"/>
<dbReference type="SMART" id="SM00176">
    <property type="entry name" value="RAN"/>
    <property type="match status" value="1"/>
</dbReference>
<dbReference type="GO" id="GO:0016192">
    <property type="term" value="P:vesicle-mediated transport"/>
    <property type="evidence" value="ECO:0000318"/>
    <property type="project" value="GO_Central"/>
</dbReference>
<dbReference type="GO" id="GO:0003924">
    <property type="term" value="F:GTPase activity"/>
    <property type="evidence" value="ECO:0000318"/>
    <property type="project" value="GO_Central"/>
</dbReference>
<keyword evidence="5" id="KW-0472">Membrane</keyword>
<dbReference type="InterPro" id="IPR050227">
    <property type="entry name" value="Rab"/>
</dbReference>
<dbReference type="HOGENOM" id="CLU_041217_23_1_1"/>
<evidence type="ECO:0000313" key="9">
    <source>
        <dbReference type="Proteomes" id="UP000001926"/>
    </source>
</evidence>
<dbReference type="SMART" id="SM00173">
    <property type="entry name" value="RAS"/>
    <property type="match status" value="1"/>
</dbReference>
<dbReference type="InterPro" id="IPR005225">
    <property type="entry name" value="Small_GTP-bd"/>
</dbReference>
<dbReference type="KEGG" id="ehi:EHI_079890"/>
<dbReference type="SUPFAM" id="SSF52540">
    <property type="entry name" value="P-loop containing nucleoside triphosphate hydrolases"/>
    <property type="match status" value="1"/>
</dbReference>
<comment type="similarity">
    <text evidence="2">Belongs to the small GTPase superfamily. Rho family.</text>
</comment>
<keyword evidence="4" id="KW-0342">GTP-binding</keyword>
<dbReference type="InterPro" id="IPR001806">
    <property type="entry name" value="Small_GTPase"/>
</dbReference>
<dbReference type="GO" id="GO:0005525">
    <property type="term" value="F:GTP binding"/>
    <property type="evidence" value="ECO:0000318"/>
    <property type="project" value="GO_Central"/>
</dbReference>
<dbReference type="SMART" id="SM00175">
    <property type="entry name" value="RAB"/>
    <property type="match status" value="1"/>
</dbReference>
<dbReference type="GeneID" id="3407188"/>
<dbReference type="InterPro" id="IPR027417">
    <property type="entry name" value="P-loop_NTPase"/>
</dbReference>
<dbReference type="PANTHER" id="PTHR47977">
    <property type="entry name" value="RAS-RELATED PROTEIN RAB"/>
    <property type="match status" value="1"/>
</dbReference>
<evidence type="ECO:0000256" key="1">
    <source>
        <dbReference type="ARBA" id="ARBA00004308"/>
    </source>
</evidence>
<protein>
    <submittedName>
        <fullName evidence="8">Rab family GTPase</fullName>
    </submittedName>
</protein>
<gene>
    <name evidence="8" type="ORF">EHI_079890</name>
</gene>
<evidence type="ECO:0000256" key="3">
    <source>
        <dbReference type="ARBA" id="ARBA00022741"/>
    </source>
</evidence>
<dbReference type="FunFam" id="3.40.50.300:FF:000586">
    <property type="entry name" value="Rab family GTPase"/>
    <property type="match status" value="1"/>
</dbReference>
<keyword evidence="3" id="KW-0547">Nucleotide-binding</keyword>
<sequence length="195" mass="21925">MKGSIYTFKVLVIGESSVGKTAIMERFCENQFKGDYMSTIGMDFNTKTISVNGQTIKLKIWDTAGQERFRNVTTSYYRGTQGCLVVYDVCNKGSFEMLDYWIEEYKREQPNSEIVIVGNKIDSTQRDVTDSMSESYAHSRNLVSMTCSALNGTGVKEAFEKLASQILANKLLMDSLPETTEANLNTKEKQQSSCC</sequence>
<dbReference type="CDD" id="cd00154">
    <property type="entry name" value="Rab"/>
    <property type="match status" value="1"/>
</dbReference>
<evidence type="ECO:0000256" key="5">
    <source>
        <dbReference type="ARBA" id="ARBA00023136"/>
    </source>
</evidence>
<dbReference type="Proteomes" id="UP000001926">
    <property type="component" value="Partially assembled WGS sequence"/>
</dbReference>
<dbReference type="PRINTS" id="PR00449">
    <property type="entry name" value="RASTRNSFRMNG"/>
</dbReference>
<dbReference type="Gene3D" id="3.40.50.300">
    <property type="entry name" value="P-loop containing nucleotide triphosphate hydrolases"/>
    <property type="match status" value="1"/>
</dbReference>
<keyword evidence="7" id="KW-0636">Prenylation</keyword>
<reference evidence="8" key="1">
    <citation type="journal article" date="2005" name="Nature">
        <title>The genome of the protist parasite Entamoeba histolytica.</title>
        <authorList>
            <person name="Loftus B."/>
            <person name="Anderson I."/>
            <person name="Davies R."/>
            <person name="Alsmark U.C."/>
            <person name="Samuelson J."/>
            <person name="Amedeo P."/>
            <person name="Roncaglia P."/>
            <person name="Berriman M."/>
            <person name="Hirt R.P."/>
            <person name="Mann B.J."/>
            <person name="Nozaki T."/>
            <person name="Suh B."/>
            <person name="Pop M."/>
            <person name="Duchene M."/>
            <person name="Ackers J."/>
            <person name="Tannich E."/>
            <person name="Leippe M."/>
            <person name="Hofer M."/>
            <person name="Bruchhaus I."/>
            <person name="Willhoeft U."/>
            <person name="Bhattacharya A."/>
            <person name="Chillingworth T."/>
            <person name="Churcher C."/>
            <person name="Hance Z."/>
            <person name="Harris B."/>
            <person name="Harris D."/>
            <person name="Jagels K."/>
            <person name="Moule S."/>
            <person name="Mungall K."/>
            <person name="Ormond D."/>
            <person name="Squares R."/>
            <person name="Whitehead S."/>
            <person name="Quail M.A."/>
            <person name="Rabbinowitsch E."/>
            <person name="Norbertczak H."/>
            <person name="Price C."/>
            <person name="Wang Z."/>
            <person name="Guillen N."/>
            <person name="Gilchrist C."/>
            <person name="Stroup S.E."/>
            <person name="Bhattacharya S."/>
            <person name="Lohia A."/>
            <person name="Foster P.G."/>
            <person name="Sicheritz-Ponten T."/>
            <person name="Weber C."/>
            <person name="Singh U."/>
            <person name="Mukherjee C."/>
            <person name="El-Sayed N.M."/>
            <person name="Petri W.A.Jr."/>
            <person name="Clark C.G."/>
            <person name="Embley T.M."/>
            <person name="Barrell B."/>
            <person name="Fraser C.M."/>
            <person name="Hall N."/>
        </authorList>
    </citation>
    <scope>NUCLEOTIDE SEQUENCE [LARGE SCALE GENOMIC DNA]</scope>
    <source>
        <strain evidence="8">HM-1:IMSS</strain>
    </source>
</reference>
<dbReference type="GO" id="GO:0012505">
    <property type="term" value="C:endomembrane system"/>
    <property type="evidence" value="ECO:0007669"/>
    <property type="project" value="UniProtKB-SubCell"/>
</dbReference>
<accession>A0A8U0WP86</accession>
<comment type="subcellular location">
    <subcellularLocation>
        <location evidence="1">Endomembrane system</location>
    </subcellularLocation>
</comment>
<dbReference type="EMBL" id="DS571226">
    <property type="protein sequence ID" value="EAL47496.1"/>
    <property type="molecule type" value="Genomic_DNA"/>
</dbReference>
<name>A0A8U0WP86_ENTH1</name>
<evidence type="ECO:0000256" key="7">
    <source>
        <dbReference type="ARBA" id="ARBA00023289"/>
    </source>
</evidence>
<evidence type="ECO:0000256" key="2">
    <source>
        <dbReference type="ARBA" id="ARBA00010142"/>
    </source>
</evidence>
<evidence type="ECO:0000313" key="8">
    <source>
        <dbReference type="EMBL" id="EAL47496.1"/>
    </source>
</evidence>
<dbReference type="OMA" id="FDMEDER"/>
<keyword evidence="9" id="KW-1185">Reference proteome</keyword>
<keyword evidence="6" id="KW-0449">Lipoprotein</keyword>
<evidence type="ECO:0000256" key="6">
    <source>
        <dbReference type="ARBA" id="ARBA00023288"/>
    </source>
</evidence>
<dbReference type="AlphaFoldDB" id="A0A8U0WP86"/>
<dbReference type="Pfam" id="PF00071">
    <property type="entry name" value="Ras"/>
    <property type="match status" value="1"/>
</dbReference>
<dbReference type="PROSITE" id="PS51421">
    <property type="entry name" value="RAS"/>
    <property type="match status" value="1"/>
</dbReference>
<dbReference type="SMART" id="SM00177">
    <property type="entry name" value="ARF"/>
    <property type="match status" value="1"/>
</dbReference>